<accession>A0A846XD80</accession>
<feature type="domain" description="Aldehyde dehydrogenase" evidence="4">
    <location>
        <begin position="6"/>
        <end position="451"/>
    </location>
</feature>
<dbReference type="Gene3D" id="3.40.605.10">
    <property type="entry name" value="Aldehyde Dehydrogenase, Chain A, domain 1"/>
    <property type="match status" value="1"/>
</dbReference>
<gene>
    <name evidence="5" type="ORF">HGA13_14825</name>
</gene>
<dbReference type="CDD" id="cd07100">
    <property type="entry name" value="ALDH_SSADH1_GabD1"/>
    <property type="match status" value="1"/>
</dbReference>
<dbReference type="Proteomes" id="UP000565715">
    <property type="component" value="Unassembled WGS sequence"/>
</dbReference>
<dbReference type="Gene3D" id="3.40.309.10">
    <property type="entry name" value="Aldehyde Dehydrogenase, Chain A, domain 2"/>
    <property type="match status" value="1"/>
</dbReference>
<dbReference type="InterPro" id="IPR015590">
    <property type="entry name" value="Aldehyde_DH_dom"/>
</dbReference>
<dbReference type="PANTHER" id="PTHR43217">
    <property type="entry name" value="SUCCINATE SEMIALDEHYDE DEHYDROGENASE [NAD(P)+] SAD"/>
    <property type="match status" value="1"/>
</dbReference>
<evidence type="ECO:0000259" key="4">
    <source>
        <dbReference type="Pfam" id="PF00171"/>
    </source>
</evidence>
<dbReference type="FunFam" id="3.40.605.10:FF:000012">
    <property type="entry name" value="NAD-dependent succinate-semialdehyde dehydrogenase"/>
    <property type="match status" value="1"/>
</dbReference>
<dbReference type="InterPro" id="IPR016161">
    <property type="entry name" value="Ald_DH/histidinol_DH"/>
</dbReference>
<dbReference type="Pfam" id="PF00171">
    <property type="entry name" value="Aldedh"/>
    <property type="match status" value="1"/>
</dbReference>
<dbReference type="AlphaFoldDB" id="A0A846XD80"/>
<evidence type="ECO:0000256" key="3">
    <source>
        <dbReference type="ARBA" id="ARBA00023002"/>
    </source>
</evidence>
<dbReference type="InterPro" id="IPR044148">
    <property type="entry name" value="ALDH_GabD1-like"/>
</dbReference>
<dbReference type="RefSeq" id="WP_068042924.1">
    <property type="nucleotide sequence ID" value="NZ_JAAXOO010000003.1"/>
</dbReference>
<dbReference type="GO" id="GO:0004030">
    <property type="term" value="F:aldehyde dehydrogenase [NAD(P)+] activity"/>
    <property type="evidence" value="ECO:0007669"/>
    <property type="project" value="InterPro"/>
</dbReference>
<evidence type="ECO:0000313" key="5">
    <source>
        <dbReference type="EMBL" id="NKY34341.1"/>
    </source>
</evidence>
<dbReference type="InterPro" id="IPR016163">
    <property type="entry name" value="Ald_DH_C"/>
</dbReference>
<dbReference type="FunFam" id="3.40.309.10:FF:000009">
    <property type="entry name" value="Aldehyde dehydrogenase A"/>
    <property type="match status" value="1"/>
</dbReference>
<organism evidence="5 6">
    <name type="scientific">Nocardia speluncae</name>
    <dbReference type="NCBI Taxonomy" id="419477"/>
    <lineage>
        <taxon>Bacteria</taxon>
        <taxon>Bacillati</taxon>
        <taxon>Actinomycetota</taxon>
        <taxon>Actinomycetes</taxon>
        <taxon>Mycobacteriales</taxon>
        <taxon>Nocardiaceae</taxon>
        <taxon>Nocardia</taxon>
    </lineage>
</organism>
<name>A0A846XD80_9NOCA</name>
<evidence type="ECO:0000313" key="6">
    <source>
        <dbReference type="Proteomes" id="UP000565715"/>
    </source>
</evidence>
<keyword evidence="3" id="KW-0560">Oxidoreductase</keyword>
<comment type="similarity">
    <text evidence="1">Belongs to the aldehyde dehydrogenase family.</text>
</comment>
<dbReference type="SUPFAM" id="SSF53720">
    <property type="entry name" value="ALDH-like"/>
    <property type="match status" value="1"/>
</dbReference>
<dbReference type="PANTHER" id="PTHR43217:SF2">
    <property type="entry name" value="SUCCINATE-SEMIALDEHYDE DEHYDROGENASE [NADP(+)]"/>
    <property type="match status" value="1"/>
</dbReference>
<evidence type="ECO:0000256" key="1">
    <source>
        <dbReference type="ARBA" id="ARBA00009986"/>
    </source>
</evidence>
<reference evidence="5 6" key="1">
    <citation type="submission" date="2020-04" db="EMBL/GenBank/DDBJ databases">
        <title>MicrobeNet Type strains.</title>
        <authorList>
            <person name="Nicholson A.C."/>
        </authorList>
    </citation>
    <scope>NUCLEOTIDE SEQUENCE [LARGE SCALE GENOMIC DNA]</scope>
    <source>
        <strain evidence="5 6">DSM 45078</strain>
    </source>
</reference>
<dbReference type="GO" id="GO:0004777">
    <property type="term" value="F:succinate-semialdehyde dehydrogenase (NAD+) activity"/>
    <property type="evidence" value="ECO:0007669"/>
    <property type="project" value="TreeGrafter"/>
</dbReference>
<keyword evidence="2" id="KW-0521">NADP</keyword>
<dbReference type="EMBL" id="JAAXOO010000003">
    <property type="protein sequence ID" value="NKY34341.1"/>
    <property type="molecule type" value="Genomic_DNA"/>
</dbReference>
<keyword evidence="6" id="KW-1185">Reference proteome</keyword>
<comment type="caution">
    <text evidence="5">The sequence shown here is derived from an EMBL/GenBank/DDBJ whole genome shotgun (WGS) entry which is preliminary data.</text>
</comment>
<protein>
    <submittedName>
        <fullName evidence="5">NAD-dependent succinate-semialdehyde dehydrogenase</fullName>
    </submittedName>
</protein>
<dbReference type="InterPro" id="IPR047110">
    <property type="entry name" value="GABD/Sad-like"/>
</dbReference>
<sequence>MSAYVTTNPTTGITEHEFPELTDDQVSDIADRSAEGFQTWRHTPVAERAAALARTAAIYEQRAAELAAAITTEMGKPKSQAAGEVQLAADIYRWYAEHGPDLLTTEQLDPQGAQESLVQKLPIGPLIGVMPWNYPYYQVARFTAPNLLLGNSIILKHAHICGASSKLMAEILHDAAVPENAYINVYATNDQVAQLLRHPAIQGISLTGSERAGSSVAAEAGKNLKKSVLELGGSDPFILLDTADMSETVRIAARARLSNAGQACNSPKRFIVLDDLYDDFVAGLVEEFQRTVVGDPAEPDTEVGPLSSKSARDTVADQINTAVRQGATLHTGGSARNGTGAFLEPAVLTGITPEMDAYSDELFGPVAMVYKVSSAEDALALANDVDFGLSGSVWSTDTSRAAPIADGLDVGMAYINEHGTTLPGLPFGGVNRSGYGRELGRWGLGEFVNTKLRRISPSDRK</sequence>
<dbReference type="InterPro" id="IPR016162">
    <property type="entry name" value="Ald_DH_N"/>
</dbReference>
<evidence type="ECO:0000256" key="2">
    <source>
        <dbReference type="ARBA" id="ARBA00022857"/>
    </source>
</evidence>
<proteinExistence type="inferred from homology"/>